<dbReference type="InterPro" id="IPR029058">
    <property type="entry name" value="AB_hydrolase_fold"/>
</dbReference>
<comment type="caution">
    <text evidence="2">The sequence shown here is derived from an EMBL/GenBank/DDBJ whole genome shotgun (WGS) entry which is preliminary data.</text>
</comment>
<dbReference type="PANTHER" id="PTHR11614">
    <property type="entry name" value="PHOSPHOLIPASE-RELATED"/>
    <property type="match status" value="1"/>
</dbReference>
<dbReference type="SUPFAM" id="SSF53474">
    <property type="entry name" value="alpha/beta-Hydrolases"/>
    <property type="match status" value="1"/>
</dbReference>
<dbReference type="RefSeq" id="WP_039190966.1">
    <property type="nucleotide sequence ID" value="NZ_JRFJ01000001.1"/>
</dbReference>
<sequence length="315" mass="33867">MFDDIETTKSPSGAHLAIRSLEASGRPRGILLIQHGLAEHSGRYGRFATELAALGLHVVAHDHRGHGATTAPDAPPRRFAAQKGGACVVADSAFIGQWARARFGPLPQVVFGHSMGGLVAANLAARREHAFAGVAIWNSDLVDDLRLATGRILLKAERALKGSDTASMAFRRATFDVWKRSVPDRRTDFDWLTHDPAIVDAYCADPLCGWTPTNSMAVDILDLIRSACAPSALSAWPEQMPVHLLAGSADPATRGGKALAAFHDRIGRSGRRNATLSIIEGARHETLNETGPYRAPAMAALLSWLDAIIDVEPRR</sequence>
<gene>
    <name evidence="2" type="ORF">LA66_06175</name>
</gene>
<accession>A0A0B1Q9Y1</accession>
<dbReference type="AlphaFoldDB" id="A0A0B1Q9Y1"/>
<evidence type="ECO:0000313" key="3">
    <source>
        <dbReference type="Proteomes" id="UP000030826"/>
    </source>
</evidence>
<reference evidence="2 3" key="1">
    <citation type="submission" date="2014-09" db="EMBL/GenBank/DDBJ databases">
        <title>Isolation and characterization of Aurantimonas altamirensis ON-56566 from clinical sample following a dog bite.</title>
        <authorList>
            <person name="Eshaghi A."/>
            <person name="Li A."/>
            <person name="Shahinas D."/>
            <person name="Bahn P."/>
            <person name="Kus J.V."/>
            <person name="Patel S.N."/>
        </authorList>
    </citation>
    <scope>NUCLEOTIDE SEQUENCE [LARGE SCALE GENOMIC DNA]</scope>
    <source>
        <strain evidence="2 3">ON-56566</strain>
    </source>
</reference>
<name>A0A0B1Q9Y1_9HYPH</name>
<organism evidence="2 3">
    <name type="scientific">Aureimonas altamirensis</name>
    <dbReference type="NCBI Taxonomy" id="370622"/>
    <lineage>
        <taxon>Bacteria</taxon>
        <taxon>Pseudomonadati</taxon>
        <taxon>Pseudomonadota</taxon>
        <taxon>Alphaproteobacteria</taxon>
        <taxon>Hyphomicrobiales</taxon>
        <taxon>Aurantimonadaceae</taxon>
        <taxon>Aureimonas</taxon>
    </lineage>
</organism>
<dbReference type="Gene3D" id="3.40.50.1820">
    <property type="entry name" value="alpha/beta hydrolase"/>
    <property type="match status" value="1"/>
</dbReference>
<dbReference type="Pfam" id="PF12146">
    <property type="entry name" value="Hydrolase_4"/>
    <property type="match status" value="1"/>
</dbReference>
<dbReference type="InterPro" id="IPR051044">
    <property type="entry name" value="MAG_DAG_Lipase"/>
</dbReference>
<evidence type="ECO:0000259" key="1">
    <source>
        <dbReference type="Pfam" id="PF12146"/>
    </source>
</evidence>
<evidence type="ECO:0000313" key="2">
    <source>
        <dbReference type="EMBL" id="KHJ56176.1"/>
    </source>
</evidence>
<feature type="domain" description="Serine aminopeptidase S33" evidence="1">
    <location>
        <begin position="26"/>
        <end position="290"/>
    </location>
</feature>
<protein>
    <recommendedName>
        <fullName evidence="1">Serine aminopeptidase S33 domain-containing protein</fullName>
    </recommendedName>
</protein>
<dbReference type="EMBL" id="JRFJ01000001">
    <property type="protein sequence ID" value="KHJ56176.1"/>
    <property type="molecule type" value="Genomic_DNA"/>
</dbReference>
<dbReference type="InterPro" id="IPR022742">
    <property type="entry name" value="Hydrolase_4"/>
</dbReference>
<proteinExistence type="predicted"/>
<dbReference type="STRING" id="370622.LA66_06175"/>
<dbReference type="Proteomes" id="UP000030826">
    <property type="component" value="Unassembled WGS sequence"/>
</dbReference>
<dbReference type="OrthoDB" id="9806902at2"/>